<comment type="caution">
    <text evidence="1">The sequence shown here is derived from an EMBL/GenBank/DDBJ whole genome shotgun (WGS) entry which is preliminary data.</text>
</comment>
<evidence type="ECO:0000313" key="2">
    <source>
        <dbReference type="Proteomes" id="UP000253144"/>
    </source>
</evidence>
<accession>A0A3F3NII9</accession>
<dbReference type="Proteomes" id="UP000253144">
    <property type="component" value="Unassembled WGS sequence"/>
</dbReference>
<evidence type="ECO:0000313" key="1">
    <source>
        <dbReference type="EMBL" id="RBS25035.1"/>
    </source>
</evidence>
<organism evidence="1 2">
    <name type="scientific">Enterococcus faecium</name>
    <name type="common">Streptococcus faecium</name>
    <dbReference type="NCBI Taxonomy" id="1352"/>
    <lineage>
        <taxon>Bacteria</taxon>
        <taxon>Bacillati</taxon>
        <taxon>Bacillota</taxon>
        <taxon>Bacilli</taxon>
        <taxon>Lactobacillales</taxon>
        <taxon>Enterococcaceae</taxon>
        <taxon>Enterococcus</taxon>
    </lineage>
</organism>
<dbReference type="EMBL" id="LEQJ01000030">
    <property type="protein sequence ID" value="RBS25035.1"/>
    <property type="molecule type" value="Genomic_DNA"/>
</dbReference>
<sequence length="189" mass="21007">MRGIQGGACAPLTSGYLHQIRRYLASKYRACQTLLVSFTHCTFLGIMSKANDTSVGRTERVGLMSEQNQNLASDPSKKYTYRSEPKQISFRVSESEFAKLKQSAEALQMSVPAFVKAKAQNARLVTPKVAPDIAQAIARDLAKAGGNINQIAKWCNTHQHDVAPGDAQRLSENLKIMQKELQKIWQQLK</sequence>
<proteinExistence type="predicted"/>
<gene>
    <name evidence="1" type="ORF">EB12_02960</name>
</gene>
<dbReference type="InterPro" id="IPR053842">
    <property type="entry name" value="NikA-like"/>
</dbReference>
<dbReference type="AlphaFoldDB" id="A0A3F3NII9"/>
<protein>
    <submittedName>
        <fullName evidence="1">Mobilization protein C</fullName>
    </submittedName>
</protein>
<reference evidence="1 2" key="1">
    <citation type="submission" date="2015-06" db="EMBL/GenBank/DDBJ databases">
        <title>The Genome Sequence of Enterococcus faecium 131EA1.</title>
        <authorList>
            <consortium name="The Broad Institute Genomics Platform"/>
            <consortium name="The Broad Institute Genome Sequencing Center for Infectious Disease"/>
            <person name="Earl A.M."/>
            <person name="Van Tyne D."/>
            <person name="Lebreton F."/>
            <person name="Saavedra J.T."/>
            <person name="Gilmore M.S."/>
            <person name="Manson Mcguire A."/>
            <person name="Clock S."/>
            <person name="Crupain M."/>
            <person name="Rangan U."/>
            <person name="Young S."/>
            <person name="Abouelleil A."/>
            <person name="Cao P."/>
            <person name="Chapman S.B."/>
            <person name="Griggs A."/>
            <person name="Priest M."/>
            <person name="Shea T."/>
            <person name="Wortman J."/>
            <person name="Nusbaum C."/>
            <person name="Birren B."/>
        </authorList>
    </citation>
    <scope>NUCLEOTIDE SEQUENCE [LARGE SCALE GENOMIC DNA]</scope>
    <source>
        <strain evidence="1 2">131EA1</strain>
    </source>
</reference>
<name>A0A3F3NII9_ENTFC</name>
<dbReference type="Pfam" id="PF21983">
    <property type="entry name" value="NikA-like"/>
    <property type="match status" value="1"/>
</dbReference>